<evidence type="ECO:0000259" key="2">
    <source>
        <dbReference type="Pfam" id="PF13660"/>
    </source>
</evidence>
<dbReference type="eggNOG" id="COG2379">
    <property type="taxonomic scope" value="Bacteria"/>
</dbReference>
<dbReference type="GO" id="GO:0005737">
    <property type="term" value="C:cytoplasm"/>
    <property type="evidence" value="ECO:0007669"/>
    <property type="project" value="TreeGrafter"/>
</dbReference>
<gene>
    <name evidence="3" type="ORF">DAMO_1543</name>
</gene>
<dbReference type="InterPro" id="IPR025286">
    <property type="entry name" value="MOFRL_assoc_dom"/>
</dbReference>
<dbReference type="PANTHER" id="PTHR12227">
    <property type="entry name" value="GLYCERATE KINASE"/>
    <property type="match status" value="1"/>
</dbReference>
<dbReference type="Proteomes" id="UP000006898">
    <property type="component" value="Chromosome"/>
</dbReference>
<dbReference type="InterPro" id="IPR007835">
    <property type="entry name" value="MOFRL"/>
</dbReference>
<dbReference type="PANTHER" id="PTHR12227:SF0">
    <property type="entry name" value="GLYCERATE KINASE"/>
    <property type="match status" value="1"/>
</dbReference>
<keyword evidence="3" id="KW-0560">Oxidoreductase</keyword>
<keyword evidence="3" id="KW-0670">Pyruvate</keyword>
<dbReference type="KEGG" id="mox:DAMO_1543"/>
<evidence type="ECO:0000313" key="3">
    <source>
        <dbReference type="EMBL" id="CBE68603.1"/>
    </source>
</evidence>
<dbReference type="GO" id="GO:0016618">
    <property type="term" value="F:hydroxypyruvate reductase [NAD(P)H] activity"/>
    <property type="evidence" value="ECO:0007669"/>
    <property type="project" value="UniProtKB-EC"/>
</dbReference>
<dbReference type="Gene3D" id="3.40.50.10180">
    <property type="entry name" value="Glycerate kinase, MOFRL-like N-terminal domain"/>
    <property type="match status" value="1"/>
</dbReference>
<name>D5MFS2_METO1</name>
<dbReference type="EMBL" id="FP565575">
    <property type="protein sequence ID" value="CBE68603.1"/>
    <property type="molecule type" value="Genomic_DNA"/>
</dbReference>
<dbReference type="PATRIC" id="fig|671143.5.peg.1356"/>
<dbReference type="Gene3D" id="3.40.1480.10">
    <property type="entry name" value="MOFRL domain"/>
    <property type="match status" value="1"/>
</dbReference>
<dbReference type="Pfam" id="PF13660">
    <property type="entry name" value="DUF4147"/>
    <property type="match status" value="1"/>
</dbReference>
<organism evidence="3 4">
    <name type="scientific">Methylomirabilis oxygeniifera</name>
    <dbReference type="NCBI Taxonomy" id="671143"/>
    <lineage>
        <taxon>Bacteria</taxon>
        <taxon>Candidatus Methylomirabilota</taxon>
        <taxon>Candidatus Methylomirabilia</taxon>
        <taxon>Candidatus Methylomirabilales</taxon>
        <taxon>Candidatus Methylomirabilaceae</taxon>
        <taxon>Candidatus Methylomirabilis</taxon>
    </lineage>
</organism>
<dbReference type="HOGENOM" id="CLU_032279_1_1_0"/>
<evidence type="ECO:0000259" key="1">
    <source>
        <dbReference type="Pfam" id="PF05161"/>
    </source>
</evidence>
<dbReference type="SUPFAM" id="SSF82544">
    <property type="entry name" value="GckA/TtuD-like"/>
    <property type="match status" value="1"/>
</dbReference>
<dbReference type="STRING" id="671143.DAMO_1543"/>
<dbReference type="Pfam" id="PF05161">
    <property type="entry name" value="MOFRL"/>
    <property type="match status" value="1"/>
</dbReference>
<dbReference type="GO" id="GO:0008887">
    <property type="term" value="F:glycerate kinase activity"/>
    <property type="evidence" value="ECO:0007669"/>
    <property type="project" value="InterPro"/>
</dbReference>
<evidence type="ECO:0000313" key="4">
    <source>
        <dbReference type="Proteomes" id="UP000006898"/>
    </source>
</evidence>
<feature type="domain" description="MOFRL" evidence="1">
    <location>
        <begin position="320"/>
        <end position="423"/>
    </location>
</feature>
<dbReference type="InterPro" id="IPR037035">
    <property type="entry name" value="GK-like_C_sf"/>
</dbReference>
<dbReference type="InterPro" id="IPR038614">
    <property type="entry name" value="GK_N_sf"/>
</dbReference>
<sequence>MDCATAESTLLDLFGSVLDCCDIGRAFDRCPLEDMVGLVRHTRGRIYVVAIGKSAPDMAEELIRRSDITPFAGVLAGPVLNGWSHPRFQTFEGGHPMPNTESMAAARTALTMMNGMTGNDSVIFLVSGGGSACFELPICDTITLVDLVEMNRTLISGELTILETNTIRKHLSKVKGGKLAVAAAPAQQLTLYISDVPRGYPSSVASGPSMPDDSTIQDMEMLIRRHKLISVLPDSIKALIRGGVVPETPKSDHPAFRPARWHKLLDNDDAVTAAVRFAEQSDWKPVVVEMSDDTTARDAARTLTQRAEDEVNGLTGKPVAVISGGELVSPVLGRGRGGRNQAFALECVEIIAGKRIAVLSAGTDGIDGNSTAAGAFADGTTLSRSLAAGLNVSKARDASDSNGFFERLGDAIVTGSTGINVRDIRVAVAW</sequence>
<dbReference type="EC" id="1.1.1.81" evidence="3"/>
<proteinExistence type="predicted"/>
<protein>
    <submittedName>
        <fullName evidence="3">Hydroxypyruvate reductase</fullName>
        <ecNumber evidence="3">1.1.1.81</ecNumber>
    </submittedName>
</protein>
<dbReference type="AlphaFoldDB" id="D5MFS2"/>
<accession>D5MFS2</accession>
<reference evidence="3 4" key="1">
    <citation type="journal article" date="2010" name="Nature">
        <title>Nitrite-driven anaerobic methane oxidation by oxygenic bacteria.</title>
        <authorList>
            <person name="Ettwig K.F."/>
            <person name="Butler M.K."/>
            <person name="Le Paslier D."/>
            <person name="Pelletier E."/>
            <person name="Mangenot S."/>
            <person name="Kuypers M.M.M."/>
            <person name="Schreiber F."/>
            <person name="Dutilh B.E."/>
            <person name="Zedelius J."/>
            <person name="de Beer D."/>
            <person name="Gloerich J."/>
            <person name="Wessels H.J.C.T."/>
            <person name="van Allen T."/>
            <person name="Luesken F."/>
            <person name="Wu M."/>
            <person name="van de Pas-Schoonen K.T."/>
            <person name="Op den Camp H.J.M."/>
            <person name="Janssen-Megens E.M."/>
            <person name="Francoijs K-J."/>
            <person name="Stunnenberg H."/>
            <person name="Weissenbach J."/>
            <person name="Jetten M.S.M."/>
            <person name="Strous M."/>
        </authorList>
    </citation>
    <scope>NUCLEOTIDE SEQUENCE [LARGE SCALE GENOMIC DNA]</scope>
</reference>
<dbReference type="InterPro" id="IPR039760">
    <property type="entry name" value="MOFRL_protein"/>
</dbReference>
<feature type="domain" description="MOFRL-associated" evidence="2">
    <location>
        <begin position="39"/>
        <end position="240"/>
    </location>
</feature>